<sequence>MLVRIIPHGESGARLPDGLPLKLMNLYYCLPTTFGGNNLRLWSVNKNEIDCILVYL</sequence>
<dbReference type="EMBL" id="JBBNAG010000010">
    <property type="protein sequence ID" value="KAK9100500.1"/>
    <property type="molecule type" value="Genomic_DNA"/>
</dbReference>
<organism evidence="1 2">
    <name type="scientific">Stephania cephalantha</name>
    <dbReference type="NCBI Taxonomy" id="152367"/>
    <lineage>
        <taxon>Eukaryota</taxon>
        <taxon>Viridiplantae</taxon>
        <taxon>Streptophyta</taxon>
        <taxon>Embryophyta</taxon>
        <taxon>Tracheophyta</taxon>
        <taxon>Spermatophyta</taxon>
        <taxon>Magnoliopsida</taxon>
        <taxon>Ranunculales</taxon>
        <taxon>Menispermaceae</taxon>
        <taxon>Menispermoideae</taxon>
        <taxon>Cissampelideae</taxon>
        <taxon>Stephania</taxon>
    </lineage>
</organism>
<reference evidence="1 2" key="1">
    <citation type="submission" date="2024-01" db="EMBL/GenBank/DDBJ databases">
        <title>Genome assemblies of Stephania.</title>
        <authorList>
            <person name="Yang L."/>
        </authorList>
    </citation>
    <scope>NUCLEOTIDE SEQUENCE [LARGE SCALE GENOMIC DNA]</scope>
    <source>
        <strain evidence="1">JXDWG</strain>
        <tissue evidence="1">Leaf</tissue>
    </source>
</reference>
<dbReference type="Proteomes" id="UP001419268">
    <property type="component" value="Unassembled WGS sequence"/>
</dbReference>
<comment type="caution">
    <text evidence="1">The sequence shown here is derived from an EMBL/GenBank/DDBJ whole genome shotgun (WGS) entry which is preliminary data.</text>
</comment>
<protein>
    <submittedName>
        <fullName evidence="1">Uncharacterized protein</fullName>
    </submittedName>
</protein>
<keyword evidence="2" id="KW-1185">Reference proteome</keyword>
<gene>
    <name evidence="1" type="ORF">Scep_023930</name>
</gene>
<proteinExistence type="predicted"/>
<evidence type="ECO:0000313" key="2">
    <source>
        <dbReference type="Proteomes" id="UP001419268"/>
    </source>
</evidence>
<evidence type="ECO:0000313" key="1">
    <source>
        <dbReference type="EMBL" id="KAK9100500.1"/>
    </source>
</evidence>
<name>A0AAP0HXY2_9MAGN</name>
<dbReference type="AlphaFoldDB" id="A0AAP0HXY2"/>
<accession>A0AAP0HXY2</accession>